<comment type="caution">
    <text evidence="1">The sequence shown here is derived from an EMBL/GenBank/DDBJ whole genome shotgun (WGS) entry which is preliminary data.</text>
</comment>
<dbReference type="EMBL" id="LAZR01000750">
    <property type="protein sequence ID" value="KKN58702.1"/>
    <property type="molecule type" value="Genomic_DNA"/>
</dbReference>
<dbReference type="AlphaFoldDB" id="A0A0F9S8T6"/>
<evidence type="ECO:0000313" key="1">
    <source>
        <dbReference type="EMBL" id="KKN58702.1"/>
    </source>
</evidence>
<sequence length="205" mass="21723">MMSEVNMYIAETDVSIGTGEALGFYGYGGFGSPLSLNEYNGRTFVTNTAGSTAYEECDNCRRTSASGVIIGQTGDGINILNLPNYLATINLRFTHPQAVLIQNARLIAFDGSDTGNAPTGLNVYGAEIIHTSKLQTATGTGDSVWTLMQGSAVQLNLVDSPGTSGISPLGPATTDIRHDWYCALSVSPTIPGDKIFGLRIDLEYI</sequence>
<name>A0A0F9S8T6_9ZZZZ</name>
<reference evidence="1" key="1">
    <citation type="journal article" date="2015" name="Nature">
        <title>Complex archaea that bridge the gap between prokaryotes and eukaryotes.</title>
        <authorList>
            <person name="Spang A."/>
            <person name="Saw J.H."/>
            <person name="Jorgensen S.L."/>
            <person name="Zaremba-Niedzwiedzka K."/>
            <person name="Martijn J."/>
            <person name="Lind A.E."/>
            <person name="van Eijk R."/>
            <person name="Schleper C."/>
            <person name="Guy L."/>
            <person name="Ettema T.J."/>
        </authorList>
    </citation>
    <scope>NUCLEOTIDE SEQUENCE</scope>
</reference>
<proteinExistence type="predicted"/>
<protein>
    <submittedName>
        <fullName evidence="1">Uncharacterized protein</fullName>
    </submittedName>
</protein>
<accession>A0A0F9S8T6</accession>
<gene>
    <name evidence="1" type="ORF">LCGC14_0549380</name>
</gene>
<organism evidence="1">
    <name type="scientific">marine sediment metagenome</name>
    <dbReference type="NCBI Taxonomy" id="412755"/>
    <lineage>
        <taxon>unclassified sequences</taxon>
        <taxon>metagenomes</taxon>
        <taxon>ecological metagenomes</taxon>
    </lineage>
</organism>